<accession>A0A7I8JTP9</accession>
<evidence type="ECO:0000313" key="1">
    <source>
        <dbReference type="EMBL" id="CAA2634558.1"/>
    </source>
</evidence>
<sequence>MIYSFLYLTLHREHHFRSSLRHLVLIE</sequence>
<protein>
    <submittedName>
        <fullName evidence="1">Uncharacterized protein</fullName>
    </submittedName>
</protein>
<gene>
    <name evidence="1" type="ORF">SI7747_18019965</name>
</gene>
<organism evidence="1">
    <name type="scientific">Spirodela intermedia</name>
    <name type="common">Intermediate duckweed</name>
    <dbReference type="NCBI Taxonomy" id="51605"/>
    <lineage>
        <taxon>Eukaryota</taxon>
        <taxon>Viridiplantae</taxon>
        <taxon>Streptophyta</taxon>
        <taxon>Embryophyta</taxon>
        <taxon>Tracheophyta</taxon>
        <taxon>Spermatophyta</taxon>
        <taxon>Magnoliopsida</taxon>
        <taxon>Liliopsida</taxon>
        <taxon>Araceae</taxon>
        <taxon>Lemnoideae</taxon>
        <taxon>Spirodela</taxon>
    </lineage>
</organism>
<evidence type="ECO:0000313" key="2">
    <source>
        <dbReference type="Proteomes" id="UP001189122"/>
    </source>
</evidence>
<dbReference type="AlphaFoldDB" id="A0A7I8JTP9"/>
<keyword evidence="2" id="KW-1185">Reference proteome</keyword>
<reference evidence="1 2" key="1">
    <citation type="submission" date="2019-12" db="EMBL/GenBank/DDBJ databases">
        <authorList>
            <person name="Scholz U."/>
            <person name="Mascher M."/>
            <person name="Fiebig A."/>
        </authorList>
    </citation>
    <scope>NUCLEOTIDE SEQUENCE</scope>
</reference>
<proteinExistence type="predicted"/>
<dbReference type="Proteomes" id="UP001189122">
    <property type="component" value="Unassembled WGS sequence"/>
</dbReference>
<name>A0A7I8JTP9_SPIIN</name>
<dbReference type="EMBL" id="CACRZD030000018">
    <property type="protein sequence ID" value="CAA6673548.1"/>
    <property type="molecule type" value="Genomic_DNA"/>
</dbReference>
<dbReference type="EMBL" id="LR743605">
    <property type="protein sequence ID" value="CAA2634558.1"/>
    <property type="molecule type" value="Genomic_DNA"/>
</dbReference>